<evidence type="ECO:0008006" key="2">
    <source>
        <dbReference type="Google" id="ProtNLM"/>
    </source>
</evidence>
<accession>A0A5K0VK13</accession>
<organism evidence="1">
    <name type="scientific">Nymphaea colorata</name>
    <name type="common">pocket water lily</name>
    <dbReference type="NCBI Taxonomy" id="210225"/>
    <lineage>
        <taxon>Eukaryota</taxon>
        <taxon>Viridiplantae</taxon>
        <taxon>Streptophyta</taxon>
        <taxon>Embryophyta</taxon>
        <taxon>Tracheophyta</taxon>
        <taxon>Spermatophyta</taxon>
        <taxon>Magnoliopsida</taxon>
        <taxon>Nymphaeales</taxon>
        <taxon>Nymphaeaceae</taxon>
        <taxon>Nymphaea</taxon>
    </lineage>
</organism>
<reference evidence="1" key="1">
    <citation type="submission" date="2019-09" db="EMBL/GenBank/DDBJ databases">
        <authorList>
            <person name="Zhang L."/>
        </authorList>
    </citation>
    <scope>NUCLEOTIDE SEQUENCE</scope>
</reference>
<dbReference type="AlphaFoldDB" id="A0A5K0VK13"/>
<dbReference type="InterPro" id="IPR011009">
    <property type="entry name" value="Kinase-like_dom_sf"/>
</dbReference>
<name>A0A5K0VK13_9MAGN</name>
<evidence type="ECO:0000313" key="1">
    <source>
        <dbReference type="EMBL" id="VVV41219.1"/>
    </source>
</evidence>
<protein>
    <recommendedName>
        <fullName evidence="2">Protein kinase domain-containing protein</fullName>
    </recommendedName>
</protein>
<dbReference type="EMBL" id="LR721774">
    <property type="protein sequence ID" value="VVV41219.1"/>
    <property type="molecule type" value="Genomic_DNA"/>
</dbReference>
<sequence>MMLQYEPSKRISAKKAMEHRYFDDLDKSNL</sequence>
<dbReference type="Gene3D" id="1.10.510.10">
    <property type="entry name" value="Transferase(Phosphotransferase) domain 1"/>
    <property type="match status" value="1"/>
</dbReference>
<dbReference type="SUPFAM" id="SSF56112">
    <property type="entry name" value="Protein kinase-like (PK-like)"/>
    <property type="match status" value="1"/>
</dbReference>
<gene>
    <name evidence="1" type="ORF">NYM_LOCUS859</name>
</gene>
<proteinExistence type="predicted"/>